<dbReference type="Gene3D" id="3.40.50.720">
    <property type="entry name" value="NAD(P)-binding Rossmann-like Domain"/>
    <property type="match status" value="1"/>
</dbReference>
<dbReference type="InterPro" id="IPR036291">
    <property type="entry name" value="NAD(P)-bd_dom_sf"/>
</dbReference>
<dbReference type="RefSeq" id="WP_368522540.1">
    <property type="nucleotide sequence ID" value="NZ_JAYWMA010000007.1"/>
</dbReference>
<accession>A0ABV3UUQ0</accession>
<comment type="caution">
    <text evidence="4">The sequence shown here is derived from an EMBL/GenBank/DDBJ whole genome shotgun (WGS) entry which is preliminary data.</text>
</comment>
<dbReference type="InterPro" id="IPR002347">
    <property type="entry name" value="SDR_fam"/>
</dbReference>
<dbReference type="InterPro" id="IPR047686">
    <property type="entry name" value="BenD"/>
</dbReference>
<dbReference type="GO" id="GO:0047116">
    <property type="term" value="F:1,6-dihydroxycyclohexa-2,4-diene-1-carboxylate dehydrogenase activity"/>
    <property type="evidence" value="ECO:0007669"/>
    <property type="project" value="UniProtKB-EC"/>
</dbReference>
<dbReference type="EMBL" id="JAYWMA010000007">
    <property type="protein sequence ID" value="MEX3528918.1"/>
    <property type="molecule type" value="Genomic_DNA"/>
</dbReference>
<comment type="similarity">
    <text evidence="1 2">Belongs to the short-chain dehydrogenases/reductases (SDR) family.</text>
</comment>
<evidence type="ECO:0000313" key="4">
    <source>
        <dbReference type="EMBL" id="MEX3528918.1"/>
    </source>
</evidence>
<proteinExistence type="inferred from homology"/>
<dbReference type="EC" id="1.3.1.25" evidence="4"/>
<dbReference type="Proteomes" id="UP001558353">
    <property type="component" value="Unassembled WGS sequence"/>
</dbReference>
<evidence type="ECO:0000256" key="1">
    <source>
        <dbReference type="ARBA" id="ARBA00006484"/>
    </source>
</evidence>
<dbReference type="PROSITE" id="PS00061">
    <property type="entry name" value="ADH_SHORT"/>
    <property type="match status" value="1"/>
</dbReference>
<evidence type="ECO:0000313" key="5">
    <source>
        <dbReference type="Proteomes" id="UP001558353"/>
    </source>
</evidence>
<dbReference type="PRINTS" id="PR00081">
    <property type="entry name" value="GDHRDH"/>
</dbReference>
<sequence length="301" mass="30994">MSGPVIGLKKATRSVGDGASGDGTGAGAPVGADIGERPRLITPERFFGQGVVITGAAQGIGRAVAQRIAHEDASVLLVDRADLVHEVAESLADVGAGSVHSVTADLETFEGASAAMAAAAEKLPSVDIVINNVGGTIWAKPYEHYAPEEIDKEIRRSLFPTLWMCRAAMPVLIDGGGGTIVNVSSVATRGVNRVPYAASKGGVNALTSALALEAAEHNIRVVATAPGGTLAPQRRVARGPSPEGEQEEAWYRRIVDQTVDSTVMGRYGTLEEQAGPICFLASEEASYITGSVLPVAGGDQG</sequence>
<protein>
    <submittedName>
        <fullName evidence="4">1,6-dihydroxycyclohexa-2,4-diene-1-carboxylate dehydrogenase</fullName>
        <ecNumber evidence="4">1.3.1.25</ecNumber>
    </submittedName>
</protein>
<keyword evidence="5" id="KW-1185">Reference proteome</keyword>
<feature type="region of interest" description="Disordered" evidence="3">
    <location>
        <begin position="12"/>
        <end position="34"/>
    </location>
</feature>
<dbReference type="SUPFAM" id="SSF51735">
    <property type="entry name" value="NAD(P)-binding Rossmann-fold domains"/>
    <property type="match status" value="1"/>
</dbReference>
<name>A0ABV3UUQ0_9CORY</name>
<dbReference type="InterPro" id="IPR020904">
    <property type="entry name" value="Sc_DH/Rdtase_CS"/>
</dbReference>
<feature type="compositionally biased region" description="Gly residues" evidence="3">
    <location>
        <begin position="18"/>
        <end position="28"/>
    </location>
</feature>
<dbReference type="PRINTS" id="PR00080">
    <property type="entry name" value="SDRFAMILY"/>
</dbReference>
<organism evidence="4 5">
    <name type="scientific">Corynebacterium xerosis</name>
    <dbReference type="NCBI Taxonomy" id="1725"/>
    <lineage>
        <taxon>Bacteria</taxon>
        <taxon>Bacillati</taxon>
        <taxon>Actinomycetota</taxon>
        <taxon>Actinomycetes</taxon>
        <taxon>Mycobacteriales</taxon>
        <taxon>Corynebacteriaceae</taxon>
        <taxon>Corynebacterium</taxon>
    </lineage>
</organism>
<evidence type="ECO:0000256" key="3">
    <source>
        <dbReference type="SAM" id="MobiDB-lite"/>
    </source>
</evidence>
<evidence type="ECO:0000256" key="2">
    <source>
        <dbReference type="RuleBase" id="RU000363"/>
    </source>
</evidence>
<dbReference type="NCBIfam" id="NF009463">
    <property type="entry name" value="PRK12823.1"/>
    <property type="match status" value="1"/>
</dbReference>
<dbReference type="PANTHER" id="PTHR42760:SF123">
    <property type="entry name" value="OXIDOREDUCTASE"/>
    <property type="match status" value="1"/>
</dbReference>
<reference evidence="4 5" key="1">
    <citation type="journal article" date="2024" name="Fungal Genet. Biol.">
        <title>The porcine skin microbiome exhibits broad fungal antagonism.</title>
        <authorList>
            <person name="De La Cruz K.F."/>
            <person name="Townsend E.C."/>
            <person name="Alex Cheong J.Z."/>
            <person name="Salamzade R."/>
            <person name="Liu A."/>
            <person name="Sandstrom S."/>
            <person name="Davila E."/>
            <person name="Huang L."/>
            <person name="Xu K.H."/>
            <person name="Wu S.Y."/>
            <person name="Meudt J.J."/>
            <person name="Shanmuganayagam D."/>
            <person name="Gibson A.L.F."/>
            <person name="Kalan L.R."/>
        </authorList>
    </citation>
    <scope>NUCLEOTIDE SEQUENCE [LARGE SCALE GENOMIC DNA]</scope>
    <source>
        <strain evidence="4 5">LK2569</strain>
    </source>
</reference>
<dbReference type="NCBIfam" id="NF040811">
    <property type="entry name" value="BenD"/>
    <property type="match status" value="1"/>
</dbReference>
<gene>
    <name evidence="4" type="ORF">VVR64_07550</name>
</gene>
<dbReference type="Pfam" id="PF00106">
    <property type="entry name" value="adh_short"/>
    <property type="match status" value="1"/>
</dbReference>
<dbReference type="PANTHER" id="PTHR42760">
    <property type="entry name" value="SHORT-CHAIN DEHYDROGENASES/REDUCTASES FAMILY MEMBER"/>
    <property type="match status" value="1"/>
</dbReference>
<keyword evidence="4" id="KW-0560">Oxidoreductase</keyword>